<evidence type="ECO:0000256" key="1">
    <source>
        <dbReference type="SAM" id="Phobius"/>
    </source>
</evidence>
<evidence type="ECO:0000313" key="3">
    <source>
        <dbReference type="Proteomes" id="UP000271889"/>
    </source>
</evidence>
<dbReference type="AlphaFoldDB" id="A0A3P6QXF7"/>
<keyword evidence="1" id="KW-0472">Membrane</keyword>
<dbReference type="Proteomes" id="UP000271889">
    <property type="component" value="Unassembled WGS sequence"/>
</dbReference>
<name>A0A3P6QXF7_CYLGO</name>
<feature type="transmembrane region" description="Helical" evidence="1">
    <location>
        <begin position="138"/>
        <end position="159"/>
    </location>
</feature>
<organism evidence="2 3">
    <name type="scientific">Cylicostephanus goldi</name>
    <name type="common">Nematode worm</name>
    <dbReference type="NCBI Taxonomy" id="71465"/>
    <lineage>
        <taxon>Eukaryota</taxon>
        <taxon>Metazoa</taxon>
        <taxon>Ecdysozoa</taxon>
        <taxon>Nematoda</taxon>
        <taxon>Chromadorea</taxon>
        <taxon>Rhabditida</taxon>
        <taxon>Rhabditina</taxon>
        <taxon>Rhabditomorpha</taxon>
        <taxon>Strongyloidea</taxon>
        <taxon>Strongylidae</taxon>
        <taxon>Cylicostephanus</taxon>
    </lineage>
</organism>
<reference evidence="2 3" key="1">
    <citation type="submission" date="2018-11" db="EMBL/GenBank/DDBJ databases">
        <authorList>
            <consortium name="Pathogen Informatics"/>
        </authorList>
    </citation>
    <scope>NUCLEOTIDE SEQUENCE [LARGE SCALE GENOMIC DNA]</scope>
</reference>
<dbReference type="EMBL" id="UYRV01008013">
    <property type="protein sequence ID" value="VDK55142.1"/>
    <property type="molecule type" value="Genomic_DNA"/>
</dbReference>
<keyword evidence="1" id="KW-1133">Transmembrane helix</keyword>
<proteinExistence type="predicted"/>
<sequence>MLLELTVLWAVVKTRLLSHNFIFYTITTVMIIDIIVYIHDILHDVPSSILNKDVSRNALYIRAGTVFATLDRALMSSAIIGDPFLLDLYAILVSNYKSQMYCGCQYYSNATRLGNDKYLTDEMNSIFQFRFSPLTVAIFIKLMVNIGIMISLNLTLAYMQEQVSFFKFRLSPVP</sequence>
<accession>A0A3P6QXF7</accession>
<keyword evidence="3" id="KW-1185">Reference proteome</keyword>
<gene>
    <name evidence="2" type="ORF">CGOC_LOCUS3218</name>
</gene>
<evidence type="ECO:0000313" key="2">
    <source>
        <dbReference type="EMBL" id="VDK55142.1"/>
    </source>
</evidence>
<feature type="transmembrane region" description="Helical" evidence="1">
    <location>
        <begin position="20"/>
        <end position="38"/>
    </location>
</feature>
<keyword evidence="1" id="KW-0812">Transmembrane</keyword>
<protein>
    <submittedName>
        <fullName evidence="2">Uncharacterized protein</fullName>
    </submittedName>
</protein>